<dbReference type="EMBL" id="JACGWN010000007">
    <property type="protein sequence ID" value="KAL0445031.1"/>
    <property type="molecule type" value="Genomic_DNA"/>
</dbReference>
<feature type="region of interest" description="Disordered" evidence="1">
    <location>
        <begin position="1"/>
        <end position="41"/>
    </location>
</feature>
<accession>A0AAW2WYI8</accession>
<name>A0AAW2WYI8_9LAMI</name>
<reference evidence="2" key="1">
    <citation type="submission" date="2020-06" db="EMBL/GenBank/DDBJ databases">
        <authorList>
            <person name="Li T."/>
            <person name="Hu X."/>
            <person name="Zhang T."/>
            <person name="Song X."/>
            <person name="Zhang H."/>
            <person name="Dai N."/>
            <person name="Sheng W."/>
            <person name="Hou X."/>
            <person name="Wei L."/>
        </authorList>
    </citation>
    <scope>NUCLEOTIDE SEQUENCE</scope>
    <source>
        <strain evidence="2">KEN1</strain>
        <tissue evidence="2">Leaf</tissue>
    </source>
</reference>
<protein>
    <submittedName>
        <fullName evidence="2">Uncharacterized protein</fullName>
    </submittedName>
</protein>
<feature type="region of interest" description="Disordered" evidence="1">
    <location>
        <begin position="53"/>
        <end position="84"/>
    </location>
</feature>
<sequence>MASSDESVRYVGESHPGEDPSETTSRMAGSRFVGLSGGRRRSLRQMTATFRRLIDEEGEEIGGNEGEASSPKRGENGHGPGGYAPVIYDGLGVFDSPDIS</sequence>
<proteinExistence type="predicted"/>
<dbReference type="AlphaFoldDB" id="A0AAW2WYI8"/>
<gene>
    <name evidence="2" type="ORF">Slati_2225800</name>
</gene>
<evidence type="ECO:0000256" key="1">
    <source>
        <dbReference type="SAM" id="MobiDB-lite"/>
    </source>
</evidence>
<reference evidence="2" key="2">
    <citation type="journal article" date="2024" name="Plant">
        <title>Genomic evolution and insights into agronomic trait innovations of Sesamum species.</title>
        <authorList>
            <person name="Miao H."/>
            <person name="Wang L."/>
            <person name="Qu L."/>
            <person name="Liu H."/>
            <person name="Sun Y."/>
            <person name="Le M."/>
            <person name="Wang Q."/>
            <person name="Wei S."/>
            <person name="Zheng Y."/>
            <person name="Lin W."/>
            <person name="Duan Y."/>
            <person name="Cao H."/>
            <person name="Xiong S."/>
            <person name="Wang X."/>
            <person name="Wei L."/>
            <person name="Li C."/>
            <person name="Ma Q."/>
            <person name="Ju M."/>
            <person name="Zhao R."/>
            <person name="Li G."/>
            <person name="Mu C."/>
            <person name="Tian Q."/>
            <person name="Mei H."/>
            <person name="Zhang T."/>
            <person name="Gao T."/>
            <person name="Zhang H."/>
        </authorList>
    </citation>
    <scope>NUCLEOTIDE SEQUENCE</scope>
    <source>
        <strain evidence="2">KEN1</strain>
    </source>
</reference>
<organism evidence="2">
    <name type="scientific">Sesamum latifolium</name>
    <dbReference type="NCBI Taxonomy" id="2727402"/>
    <lineage>
        <taxon>Eukaryota</taxon>
        <taxon>Viridiplantae</taxon>
        <taxon>Streptophyta</taxon>
        <taxon>Embryophyta</taxon>
        <taxon>Tracheophyta</taxon>
        <taxon>Spermatophyta</taxon>
        <taxon>Magnoliopsida</taxon>
        <taxon>eudicotyledons</taxon>
        <taxon>Gunneridae</taxon>
        <taxon>Pentapetalae</taxon>
        <taxon>asterids</taxon>
        <taxon>lamiids</taxon>
        <taxon>Lamiales</taxon>
        <taxon>Pedaliaceae</taxon>
        <taxon>Sesamum</taxon>
    </lineage>
</organism>
<evidence type="ECO:0000313" key="2">
    <source>
        <dbReference type="EMBL" id="KAL0445031.1"/>
    </source>
</evidence>
<comment type="caution">
    <text evidence="2">The sequence shown here is derived from an EMBL/GenBank/DDBJ whole genome shotgun (WGS) entry which is preliminary data.</text>
</comment>